<dbReference type="HOGENOM" id="CLU_2638993_0_0_1"/>
<keyword evidence="2" id="KW-1185">Reference proteome</keyword>
<dbReference type="EMBL" id="KN833843">
    <property type="protein sequence ID" value="KIK16957.1"/>
    <property type="molecule type" value="Genomic_DNA"/>
</dbReference>
<reference evidence="1 2" key="1">
    <citation type="submission" date="2014-04" db="EMBL/GenBank/DDBJ databases">
        <authorList>
            <consortium name="DOE Joint Genome Institute"/>
            <person name="Kuo A."/>
            <person name="Kohler A."/>
            <person name="Costa M.D."/>
            <person name="Nagy L.G."/>
            <person name="Floudas D."/>
            <person name="Copeland A."/>
            <person name="Barry K.W."/>
            <person name="Cichocki N."/>
            <person name="Veneault-Fourrey C."/>
            <person name="LaButti K."/>
            <person name="Lindquist E.A."/>
            <person name="Lipzen A."/>
            <person name="Lundell T."/>
            <person name="Morin E."/>
            <person name="Murat C."/>
            <person name="Sun H."/>
            <person name="Tunlid A."/>
            <person name="Henrissat B."/>
            <person name="Grigoriev I.V."/>
            <person name="Hibbett D.S."/>
            <person name="Martin F."/>
            <person name="Nordberg H.P."/>
            <person name="Cantor M.N."/>
            <person name="Hua S.X."/>
        </authorList>
    </citation>
    <scope>NUCLEOTIDE SEQUENCE [LARGE SCALE GENOMIC DNA]</scope>
    <source>
        <strain evidence="1 2">441</strain>
    </source>
</reference>
<accession>A0A0C9Z3I8</accession>
<protein>
    <submittedName>
        <fullName evidence="1">Uncharacterized protein</fullName>
    </submittedName>
</protein>
<evidence type="ECO:0000313" key="1">
    <source>
        <dbReference type="EMBL" id="KIK16957.1"/>
    </source>
</evidence>
<dbReference type="Proteomes" id="UP000054018">
    <property type="component" value="Unassembled WGS sequence"/>
</dbReference>
<dbReference type="AlphaFoldDB" id="A0A0C9Z3I8"/>
<sequence>MINLSPSHESQALHLHFLMSVYLGPLEVWTATLHCTCRTGRDGWNTKPTPSALGTTVESPQAGKLSVGTMECHTVNL</sequence>
<evidence type="ECO:0000313" key="2">
    <source>
        <dbReference type="Proteomes" id="UP000054018"/>
    </source>
</evidence>
<name>A0A0C9Z3I8_9AGAM</name>
<organism evidence="1 2">
    <name type="scientific">Pisolithus microcarpus 441</name>
    <dbReference type="NCBI Taxonomy" id="765257"/>
    <lineage>
        <taxon>Eukaryota</taxon>
        <taxon>Fungi</taxon>
        <taxon>Dikarya</taxon>
        <taxon>Basidiomycota</taxon>
        <taxon>Agaricomycotina</taxon>
        <taxon>Agaricomycetes</taxon>
        <taxon>Agaricomycetidae</taxon>
        <taxon>Boletales</taxon>
        <taxon>Sclerodermatineae</taxon>
        <taxon>Pisolithaceae</taxon>
        <taxon>Pisolithus</taxon>
    </lineage>
</organism>
<gene>
    <name evidence="1" type="ORF">PISMIDRAFT_240590</name>
</gene>
<proteinExistence type="predicted"/>
<reference evidence="2" key="2">
    <citation type="submission" date="2015-01" db="EMBL/GenBank/DDBJ databases">
        <title>Evolutionary Origins and Diversification of the Mycorrhizal Mutualists.</title>
        <authorList>
            <consortium name="DOE Joint Genome Institute"/>
            <consortium name="Mycorrhizal Genomics Consortium"/>
            <person name="Kohler A."/>
            <person name="Kuo A."/>
            <person name="Nagy L.G."/>
            <person name="Floudas D."/>
            <person name="Copeland A."/>
            <person name="Barry K.W."/>
            <person name="Cichocki N."/>
            <person name="Veneault-Fourrey C."/>
            <person name="LaButti K."/>
            <person name="Lindquist E.A."/>
            <person name="Lipzen A."/>
            <person name="Lundell T."/>
            <person name="Morin E."/>
            <person name="Murat C."/>
            <person name="Riley R."/>
            <person name="Ohm R."/>
            <person name="Sun H."/>
            <person name="Tunlid A."/>
            <person name="Henrissat B."/>
            <person name="Grigoriev I.V."/>
            <person name="Hibbett D.S."/>
            <person name="Martin F."/>
        </authorList>
    </citation>
    <scope>NUCLEOTIDE SEQUENCE [LARGE SCALE GENOMIC DNA]</scope>
    <source>
        <strain evidence="2">441</strain>
    </source>
</reference>